<evidence type="ECO:0000256" key="2">
    <source>
        <dbReference type="ARBA" id="ARBA00022833"/>
    </source>
</evidence>
<dbReference type="Pfam" id="PF00107">
    <property type="entry name" value="ADH_zinc_N"/>
    <property type="match status" value="1"/>
</dbReference>
<comment type="cofactor">
    <cofactor evidence="4">
        <name>Zn(2+)</name>
        <dbReference type="ChEBI" id="CHEBI:29105"/>
    </cofactor>
</comment>
<accession>A0A1M4UFG3</accession>
<dbReference type="PANTHER" id="PTHR43401:SF2">
    <property type="entry name" value="L-THREONINE 3-DEHYDROGENASE"/>
    <property type="match status" value="1"/>
</dbReference>
<dbReference type="GO" id="GO:0016491">
    <property type="term" value="F:oxidoreductase activity"/>
    <property type="evidence" value="ECO:0007669"/>
    <property type="project" value="UniProtKB-KW"/>
</dbReference>
<comment type="similarity">
    <text evidence="4">Belongs to the zinc-containing alcohol dehydrogenase family.</text>
</comment>
<sequence length="408" mass="44555">MEIDEKEISSLVEKVLRELRIGNIKSISDAVMDFSNSTADRSKFAKVAMLVAPKKIEIREYLIPEIGDDDILVKVEGCGVCGTDVHEWRGDPFGIAPVVLGHEGTGEIIAIGKNVKYDTAGKKVAVGDKIVTSVIACGQCPMCLKYPENPNLCENQRIYGLIPDSEDNHLNGWFATHIKIGKGSTFFNVSELNLEQRLLIEPSTVAVHAVERAKKTGLLKFNSIALVQGVGPIGQLVVACLKVSGIRNIIAIDGNDGRLEMAKRMGATATINFTKYNNLDAKVNRVKELTGGIGADFVFQCTGVPAAASEAFKYVRRGGGLCEVGFFVNNGETTINPHFDICNKEINLIGSWTYNPQEYLISIEFIKRAKEIGIPLEQLITHRFSLEDIDKAMETNISLSGIKVAIVN</sequence>
<dbReference type="PROSITE" id="PS00059">
    <property type="entry name" value="ADH_ZINC"/>
    <property type="match status" value="1"/>
</dbReference>
<dbReference type="InterPro" id="IPR002328">
    <property type="entry name" value="ADH_Zn_CS"/>
</dbReference>
<dbReference type="STRING" id="1121256.SAMN02746089_00464"/>
<reference evidence="7 8" key="1">
    <citation type="submission" date="2016-11" db="EMBL/GenBank/DDBJ databases">
        <authorList>
            <person name="Jaros S."/>
            <person name="Januszkiewicz K."/>
            <person name="Wedrychowicz H."/>
        </authorList>
    </citation>
    <scope>NUCLEOTIDE SEQUENCE [LARGE SCALE GENOMIC DNA]</scope>
    <source>
        <strain evidence="7 8">DSM 17918</strain>
    </source>
</reference>
<organism evidence="7 8">
    <name type="scientific">Caldanaerobius fijiensis DSM 17918</name>
    <dbReference type="NCBI Taxonomy" id="1121256"/>
    <lineage>
        <taxon>Bacteria</taxon>
        <taxon>Bacillati</taxon>
        <taxon>Bacillota</taxon>
        <taxon>Clostridia</taxon>
        <taxon>Thermoanaerobacterales</taxon>
        <taxon>Thermoanaerobacteraceae</taxon>
        <taxon>Caldanaerobius</taxon>
    </lineage>
</organism>
<evidence type="ECO:0000256" key="4">
    <source>
        <dbReference type="RuleBase" id="RU361277"/>
    </source>
</evidence>
<feature type="domain" description="Alcohol dehydrogenase-like C-terminal" evidence="5">
    <location>
        <begin position="232"/>
        <end position="367"/>
    </location>
</feature>
<proteinExistence type="inferred from homology"/>
<dbReference type="InterPro" id="IPR013154">
    <property type="entry name" value="ADH-like_N"/>
</dbReference>
<dbReference type="RefSeq" id="WP_073341481.1">
    <property type="nucleotide sequence ID" value="NZ_FQVH01000002.1"/>
</dbReference>
<dbReference type="CDD" id="cd08231">
    <property type="entry name" value="MDR_TM0436_like"/>
    <property type="match status" value="1"/>
</dbReference>
<dbReference type="SUPFAM" id="SSF50129">
    <property type="entry name" value="GroES-like"/>
    <property type="match status" value="1"/>
</dbReference>
<feature type="domain" description="Alcohol dehydrogenase-like N-terminal" evidence="6">
    <location>
        <begin position="67"/>
        <end position="180"/>
    </location>
</feature>
<dbReference type="OrthoDB" id="9769198at2"/>
<evidence type="ECO:0000313" key="8">
    <source>
        <dbReference type="Proteomes" id="UP000184088"/>
    </source>
</evidence>
<gene>
    <name evidence="7" type="ORF">SAMN02746089_00464</name>
</gene>
<keyword evidence="2 4" id="KW-0862">Zinc</keyword>
<evidence type="ECO:0000259" key="6">
    <source>
        <dbReference type="Pfam" id="PF08240"/>
    </source>
</evidence>
<evidence type="ECO:0000256" key="1">
    <source>
        <dbReference type="ARBA" id="ARBA00022723"/>
    </source>
</evidence>
<dbReference type="PANTHER" id="PTHR43401">
    <property type="entry name" value="L-THREONINE 3-DEHYDROGENASE"/>
    <property type="match status" value="1"/>
</dbReference>
<keyword evidence="8" id="KW-1185">Reference proteome</keyword>
<dbReference type="InterPro" id="IPR013149">
    <property type="entry name" value="ADH-like_C"/>
</dbReference>
<evidence type="ECO:0000259" key="5">
    <source>
        <dbReference type="Pfam" id="PF00107"/>
    </source>
</evidence>
<evidence type="ECO:0000313" key="7">
    <source>
        <dbReference type="EMBL" id="SHE55531.1"/>
    </source>
</evidence>
<dbReference type="Gene3D" id="3.40.50.720">
    <property type="entry name" value="NAD(P)-binding Rossmann-like Domain"/>
    <property type="match status" value="1"/>
</dbReference>
<protein>
    <submittedName>
        <fullName evidence="7">Threonine dehydrogenase</fullName>
    </submittedName>
</protein>
<dbReference type="InterPro" id="IPR036291">
    <property type="entry name" value="NAD(P)-bd_dom_sf"/>
</dbReference>
<dbReference type="SUPFAM" id="SSF51735">
    <property type="entry name" value="NAD(P)-binding Rossmann-fold domains"/>
    <property type="match status" value="1"/>
</dbReference>
<name>A0A1M4UFG3_9THEO</name>
<dbReference type="InterPro" id="IPR011032">
    <property type="entry name" value="GroES-like_sf"/>
</dbReference>
<keyword evidence="1 4" id="KW-0479">Metal-binding</keyword>
<evidence type="ECO:0000256" key="3">
    <source>
        <dbReference type="ARBA" id="ARBA00023002"/>
    </source>
</evidence>
<dbReference type="Gene3D" id="3.90.180.10">
    <property type="entry name" value="Medium-chain alcohol dehydrogenases, catalytic domain"/>
    <property type="match status" value="1"/>
</dbReference>
<dbReference type="Proteomes" id="UP000184088">
    <property type="component" value="Unassembled WGS sequence"/>
</dbReference>
<dbReference type="AlphaFoldDB" id="A0A1M4UFG3"/>
<dbReference type="InterPro" id="IPR050129">
    <property type="entry name" value="Zn_alcohol_dh"/>
</dbReference>
<dbReference type="Pfam" id="PF08240">
    <property type="entry name" value="ADH_N"/>
    <property type="match status" value="1"/>
</dbReference>
<dbReference type="EMBL" id="FQVH01000002">
    <property type="protein sequence ID" value="SHE55531.1"/>
    <property type="molecule type" value="Genomic_DNA"/>
</dbReference>
<dbReference type="GO" id="GO:0008270">
    <property type="term" value="F:zinc ion binding"/>
    <property type="evidence" value="ECO:0007669"/>
    <property type="project" value="InterPro"/>
</dbReference>
<keyword evidence="3" id="KW-0560">Oxidoreductase</keyword>